<evidence type="ECO:0000313" key="2">
    <source>
        <dbReference type="EMBL" id="TNN69201.1"/>
    </source>
</evidence>
<organism evidence="2 3">
    <name type="scientific">Liparis tanakae</name>
    <name type="common">Tanaka's snailfish</name>
    <dbReference type="NCBI Taxonomy" id="230148"/>
    <lineage>
        <taxon>Eukaryota</taxon>
        <taxon>Metazoa</taxon>
        <taxon>Chordata</taxon>
        <taxon>Craniata</taxon>
        <taxon>Vertebrata</taxon>
        <taxon>Euteleostomi</taxon>
        <taxon>Actinopterygii</taxon>
        <taxon>Neopterygii</taxon>
        <taxon>Teleostei</taxon>
        <taxon>Neoteleostei</taxon>
        <taxon>Acanthomorphata</taxon>
        <taxon>Eupercaria</taxon>
        <taxon>Perciformes</taxon>
        <taxon>Cottioidei</taxon>
        <taxon>Cottales</taxon>
        <taxon>Liparidae</taxon>
        <taxon>Liparis</taxon>
    </lineage>
</organism>
<accession>A0A4Z2HUI1</accession>
<feature type="region of interest" description="Disordered" evidence="1">
    <location>
        <begin position="55"/>
        <end position="88"/>
    </location>
</feature>
<proteinExistence type="predicted"/>
<name>A0A4Z2HUI1_9TELE</name>
<sequence>MFTFRSDVAIADEHFFPGEEVQTRISTRFHPKPQLVVHLGVDVLQRGQSRTSRVTVVPAHQGQPPHEQVLTDLEQSPHDRGLEKKTSF</sequence>
<feature type="compositionally biased region" description="Basic and acidic residues" evidence="1">
    <location>
        <begin position="75"/>
        <end position="88"/>
    </location>
</feature>
<reference evidence="2 3" key="1">
    <citation type="submission" date="2019-03" db="EMBL/GenBank/DDBJ databases">
        <title>First draft genome of Liparis tanakae, snailfish: a comprehensive survey of snailfish specific genes.</title>
        <authorList>
            <person name="Kim W."/>
            <person name="Song I."/>
            <person name="Jeong J.-H."/>
            <person name="Kim D."/>
            <person name="Kim S."/>
            <person name="Ryu S."/>
            <person name="Song J.Y."/>
            <person name="Lee S.K."/>
        </authorList>
    </citation>
    <scope>NUCLEOTIDE SEQUENCE [LARGE SCALE GENOMIC DNA]</scope>
    <source>
        <tissue evidence="2">Muscle</tissue>
    </source>
</reference>
<dbReference type="EMBL" id="SRLO01000178">
    <property type="protein sequence ID" value="TNN69201.1"/>
    <property type="molecule type" value="Genomic_DNA"/>
</dbReference>
<gene>
    <name evidence="2" type="ORF">EYF80_020518</name>
</gene>
<evidence type="ECO:0000313" key="3">
    <source>
        <dbReference type="Proteomes" id="UP000314294"/>
    </source>
</evidence>
<keyword evidence="3" id="KW-1185">Reference proteome</keyword>
<dbReference type="AlphaFoldDB" id="A0A4Z2HUI1"/>
<protein>
    <submittedName>
        <fullName evidence="2">Uncharacterized protein</fullName>
    </submittedName>
</protein>
<comment type="caution">
    <text evidence="2">The sequence shown here is derived from an EMBL/GenBank/DDBJ whole genome shotgun (WGS) entry which is preliminary data.</text>
</comment>
<evidence type="ECO:0000256" key="1">
    <source>
        <dbReference type="SAM" id="MobiDB-lite"/>
    </source>
</evidence>
<dbReference type="Proteomes" id="UP000314294">
    <property type="component" value="Unassembled WGS sequence"/>
</dbReference>